<gene>
    <name evidence="2" type="ORF">SAMEA4475696_00140</name>
</gene>
<feature type="compositionally biased region" description="Basic and acidic residues" evidence="1">
    <location>
        <begin position="1"/>
        <end position="18"/>
    </location>
</feature>
<dbReference type="STRING" id="1121387.GCA_000429885_00883"/>
<sequence length="191" mass="20625">MFADLFGRKETPTPEETHPGPPTSDRLREALEATEALVNTGEVPSPVTARVLRVTTAVRDTLPRLDALGAGSATVYNVMATATDYLPDAVNGYLRLPRRFADTRPVDNGRTSLMVLIDQLDLLGATMDNIFDAVYREDANALIAHGQFLADKFGHGSSTPALNLSENTPTPPPPTGEPDRLQPPTPPENPR</sequence>
<organism evidence="2 3">
    <name type="scientific">Dermatophilus congolensis</name>
    <dbReference type="NCBI Taxonomy" id="1863"/>
    <lineage>
        <taxon>Bacteria</taxon>
        <taxon>Bacillati</taxon>
        <taxon>Actinomycetota</taxon>
        <taxon>Actinomycetes</taxon>
        <taxon>Micrococcales</taxon>
        <taxon>Dermatophilaceae</taxon>
        <taxon>Dermatophilus</taxon>
    </lineage>
</organism>
<proteinExistence type="predicted"/>
<dbReference type="Proteomes" id="UP000242637">
    <property type="component" value="Chromosome 1"/>
</dbReference>
<dbReference type="EMBL" id="LT906453">
    <property type="protein sequence ID" value="SNV17134.1"/>
    <property type="molecule type" value="Genomic_DNA"/>
</dbReference>
<feature type="region of interest" description="Disordered" evidence="1">
    <location>
        <begin position="1"/>
        <end position="25"/>
    </location>
</feature>
<protein>
    <submittedName>
        <fullName evidence="2">Uncharacterized protein</fullName>
    </submittedName>
</protein>
<dbReference type="KEGG" id="dco:SAMEA4475696_0140"/>
<feature type="region of interest" description="Disordered" evidence="1">
    <location>
        <begin position="155"/>
        <end position="191"/>
    </location>
</feature>
<feature type="compositionally biased region" description="Polar residues" evidence="1">
    <location>
        <begin position="156"/>
        <end position="167"/>
    </location>
</feature>
<accession>A0A239V734</accession>
<dbReference type="GeneID" id="63458449"/>
<dbReference type="RefSeq" id="WP_051277314.1">
    <property type="nucleotide sequence ID" value="NZ_JAAFNK010000001.1"/>
</dbReference>
<keyword evidence="3" id="KW-1185">Reference proteome</keyword>
<evidence type="ECO:0000313" key="2">
    <source>
        <dbReference type="EMBL" id="SNV17134.1"/>
    </source>
</evidence>
<evidence type="ECO:0000313" key="3">
    <source>
        <dbReference type="Proteomes" id="UP000242637"/>
    </source>
</evidence>
<dbReference type="AlphaFoldDB" id="A0A239V734"/>
<reference evidence="2 3" key="1">
    <citation type="submission" date="2017-06" db="EMBL/GenBank/DDBJ databases">
        <authorList>
            <consortium name="Pathogen Informatics"/>
        </authorList>
    </citation>
    <scope>NUCLEOTIDE SEQUENCE [LARGE SCALE GENOMIC DNA]</scope>
    <source>
        <strain evidence="2 3">NCTC13039</strain>
    </source>
</reference>
<evidence type="ECO:0000256" key="1">
    <source>
        <dbReference type="SAM" id="MobiDB-lite"/>
    </source>
</evidence>
<name>A0A239V734_9MICO</name>
<feature type="compositionally biased region" description="Pro residues" evidence="1">
    <location>
        <begin position="169"/>
        <end position="191"/>
    </location>
</feature>